<dbReference type="Proteomes" id="UP000398389">
    <property type="component" value="Unassembled WGS sequence"/>
</dbReference>
<dbReference type="InterPro" id="IPR012310">
    <property type="entry name" value="DNA_ligase_ATP-dep_cent"/>
</dbReference>
<dbReference type="Gene3D" id="3.30.470.30">
    <property type="entry name" value="DNA ligase/mRNA capping enzyme"/>
    <property type="match status" value="2"/>
</dbReference>
<evidence type="ECO:0000256" key="13">
    <source>
        <dbReference type="ARBA" id="ARBA00023242"/>
    </source>
</evidence>
<dbReference type="GeneID" id="43584746"/>
<feature type="domain" description="BRCT" evidence="18">
    <location>
        <begin position="712"/>
        <end position="814"/>
    </location>
</feature>
<evidence type="ECO:0000256" key="7">
    <source>
        <dbReference type="ARBA" id="ARBA00022741"/>
    </source>
</evidence>
<dbReference type="SUPFAM" id="SSF56091">
    <property type="entry name" value="DNA ligase/mRNA capping enzyme, catalytic domain"/>
    <property type="match status" value="1"/>
</dbReference>
<protein>
    <recommendedName>
        <fullName evidence="15">DNA ligase IV</fullName>
    </recommendedName>
    <alternativeName>
        <fullName evidence="14">Polydeoxyribonucleotide synthase [ATP] 4</fullName>
    </alternativeName>
</protein>
<dbReference type="InterPro" id="IPR044125">
    <property type="entry name" value="Adenylation_DNA_ligase_IV"/>
</dbReference>
<dbReference type="PROSITE" id="PS50172">
    <property type="entry name" value="BRCT"/>
    <property type="match status" value="2"/>
</dbReference>
<gene>
    <name evidence="19" type="ORF">SAPINGB_P005932</name>
</gene>
<dbReference type="Pfam" id="PF01068">
    <property type="entry name" value="DNA_ligase_A_M"/>
    <property type="match status" value="2"/>
</dbReference>
<dbReference type="InterPro" id="IPR012308">
    <property type="entry name" value="DNA_ligase_ATP-dep_N"/>
</dbReference>
<dbReference type="GO" id="GO:0005524">
    <property type="term" value="F:ATP binding"/>
    <property type="evidence" value="ECO:0007669"/>
    <property type="project" value="UniProtKB-KW"/>
</dbReference>
<keyword evidence="5" id="KW-0479">Metal-binding</keyword>
<evidence type="ECO:0000259" key="17">
    <source>
        <dbReference type="PROSITE" id="PS50160"/>
    </source>
</evidence>
<dbReference type="PANTHER" id="PTHR45997">
    <property type="entry name" value="DNA LIGASE 4"/>
    <property type="match status" value="1"/>
</dbReference>
<evidence type="ECO:0000256" key="8">
    <source>
        <dbReference type="ARBA" id="ARBA00022763"/>
    </source>
</evidence>
<feature type="domain" description="ATP-dependent DNA ligase family profile" evidence="17">
    <location>
        <begin position="415"/>
        <end position="540"/>
    </location>
</feature>
<dbReference type="CDD" id="cd07968">
    <property type="entry name" value="OBF_DNA_ligase_IV"/>
    <property type="match status" value="1"/>
</dbReference>
<dbReference type="Gene3D" id="3.40.50.10190">
    <property type="entry name" value="BRCT domain"/>
    <property type="match status" value="2"/>
</dbReference>
<dbReference type="OrthoDB" id="151490at2759"/>
<evidence type="ECO:0000256" key="9">
    <source>
        <dbReference type="ARBA" id="ARBA00022840"/>
    </source>
</evidence>
<feature type="compositionally biased region" description="Acidic residues" evidence="16">
    <location>
        <begin position="373"/>
        <end position="382"/>
    </location>
</feature>
<dbReference type="GO" id="GO:0006310">
    <property type="term" value="P:DNA recombination"/>
    <property type="evidence" value="ECO:0007669"/>
    <property type="project" value="UniProtKB-KW"/>
</dbReference>
<evidence type="ECO:0000256" key="3">
    <source>
        <dbReference type="ARBA" id="ARBA00007572"/>
    </source>
</evidence>
<evidence type="ECO:0000256" key="10">
    <source>
        <dbReference type="ARBA" id="ARBA00022842"/>
    </source>
</evidence>
<dbReference type="Pfam" id="PF04679">
    <property type="entry name" value="DNA_ligase_A_C"/>
    <property type="match status" value="1"/>
</dbReference>
<keyword evidence="4" id="KW-0436">Ligase</keyword>
<dbReference type="InterPro" id="IPR012340">
    <property type="entry name" value="NA-bd_OB-fold"/>
</dbReference>
<dbReference type="InterPro" id="IPR029710">
    <property type="entry name" value="LIG4"/>
</dbReference>
<dbReference type="RefSeq" id="XP_031856537.1">
    <property type="nucleotide sequence ID" value="XM_032000646.1"/>
</dbReference>
<organism evidence="19 20">
    <name type="scientific">Magnusiomyces paraingens</name>
    <dbReference type="NCBI Taxonomy" id="2606893"/>
    <lineage>
        <taxon>Eukaryota</taxon>
        <taxon>Fungi</taxon>
        <taxon>Dikarya</taxon>
        <taxon>Ascomycota</taxon>
        <taxon>Saccharomycotina</taxon>
        <taxon>Dipodascomycetes</taxon>
        <taxon>Dipodascales</taxon>
        <taxon>Dipodascaceae</taxon>
        <taxon>Magnusiomyces</taxon>
    </lineage>
</organism>
<evidence type="ECO:0000256" key="5">
    <source>
        <dbReference type="ARBA" id="ARBA00022723"/>
    </source>
</evidence>
<dbReference type="GO" id="GO:0003677">
    <property type="term" value="F:DNA binding"/>
    <property type="evidence" value="ECO:0007669"/>
    <property type="project" value="InterPro"/>
</dbReference>
<evidence type="ECO:0000256" key="11">
    <source>
        <dbReference type="ARBA" id="ARBA00023172"/>
    </source>
</evidence>
<comment type="cofactor">
    <cofactor evidence="1">
        <name>Mg(2+)</name>
        <dbReference type="ChEBI" id="CHEBI:18420"/>
    </cofactor>
</comment>
<dbReference type="GO" id="GO:0003910">
    <property type="term" value="F:DNA ligase (ATP) activity"/>
    <property type="evidence" value="ECO:0007669"/>
    <property type="project" value="InterPro"/>
</dbReference>
<dbReference type="EMBL" id="CABVLU010000005">
    <property type="protein sequence ID" value="VVT57890.1"/>
    <property type="molecule type" value="Genomic_DNA"/>
</dbReference>
<dbReference type="Gene3D" id="2.40.50.140">
    <property type="entry name" value="Nucleic acid-binding proteins"/>
    <property type="match status" value="1"/>
</dbReference>
<dbReference type="Pfam" id="PF04675">
    <property type="entry name" value="DNA_ligase_A_N"/>
    <property type="match status" value="1"/>
</dbReference>
<keyword evidence="12" id="KW-0234">DNA repair</keyword>
<dbReference type="SUPFAM" id="SSF52113">
    <property type="entry name" value="BRCT domain"/>
    <property type="match status" value="2"/>
</dbReference>
<dbReference type="GO" id="GO:0032807">
    <property type="term" value="C:DNA ligase IV complex"/>
    <property type="evidence" value="ECO:0007669"/>
    <property type="project" value="TreeGrafter"/>
</dbReference>
<keyword evidence="11" id="KW-0233">DNA recombination</keyword>
<comment type="similarity">
    <text evidence="3">Belongs to the ATP-dependent DNA ligase family.</text>
</comment>
<keyword evidence="8" id="KW-0227">DNA damage</keyword>
<keyword evidence="10" id="KW-0460">Magnesium</keyword>
<evidence type="ECO:0000256" key="16">
    <source>
        <dbReference type="SAM" id="MobiDB-lite"/>
    </source>
</evidence>
<dbReference type="GO" id="GO:0046872">
    <property type="term" value="F:metal ion binding"/>
    <property type="evidence" value="ECO:0007669"/>
    <property type="project" value="UniProtKB-KW"/>
</dbReference>
<keyword evidence="6" id="KW-0677">Repeat</keyword>
<evidence type="ECO:0000256" key="12">
    <source>
        <dbReference type="ARBA" id="ARBA00023204"/>
    </source>
</evidence>
<evidence type="ECO:0000259" key="18">
    <source>
        <dbReference type="PROSITE" id="PS50172"/>
    </source>
</evidence>
<proteinExistence type="inferred from homology"/>
<accession>A0A5E8C4D5</accession>
<evidence type="ECO:0000256" key="14">
    <source>
        <dbReference type="ARBA" id="ARBA00030676"/>
    </source>
</evidence>
<keyword evidence="7" id="KW-0547">Nucleotide-binding</keyword>
<dbReference type="InterPro" id="IPR012309">
    <property type="entry name" value="DNA_ligase_ATP-dep_C"/>
</dbReference>
<dbReference type="SUPFAM" id="SSF50249">
    <property type="entry name" value="Nucleic acid-binding proteins"/>
    <property type="match status" value="1"/>
</dbReference>
<dbReference type="PROSITE" id="PS50160">
    <property type="entry name" value="DNA_LIGASE_A3"/>
    <property type="match status" value="1"/>
</dbReference>
<dbReference type="AlphaFoldDB" id="A0A5E8C4D5"/>
<dbReference type="InterPro" id="IPR001357">
    <property type="entry name" value="BRCT_dom"/>
</dbReference>
<feature type="domain" description="BRCT" evidence="18">
    <location>
        <begin position="950"/>
        <end position="1019"/>
    </location>
</feature>
<keyword evidence="20" id="KW-1185">Reference proteome</keyword>
<dbReference type="GO" id="GO:0006297">
    <property type="term" value="P:nucleotide-excision repair, DNA gap filling"/>
    <property type="evidence" value="ECO:0007669"/>
    <property type="project" value="TreeGrafter"/>
</dbReference>
<evidence type="ECO:0000313" key="19">
    <source>
        <dbReference type="EMBL" id="VVT57890.1"/>
    </source>
</evidence>
<evidence type="ECO:0000256" key="4">
    <source>
        <dbReference type="ARBA" id="ARBA00022598"/>
    </source>
</evidence>
<dbReference type="InterPro" id="IPR036420">
    <property type="entry name" value="BRCT_dom_sf"/>
</dbReference>
<evidence type="ECO:0000313" key="20">
    <source>
        <dbReference type="Proteomes" id="UP000398389"/>
    </source>
</evidence>
<dbReference type="GO" id="GO:0006303">
    <property type="term" value="P:double-strand break repair via nonhomologous end joining"/>
    <property type="evidence" value="ECO:0007669"/>
    <property type="project" value="TreeGrafter"/>
</dbReference>
<evidence type="ECO:0000256" key="6">
    <source>
        <dbReference type="ARBA" id="ARBA00022737"/>
    </source>
</evidence>
<name>A0A5E8C4D5_9ASCO</name>
<comment type="subcellular location">
    <subcellularLocation>
        <location evidence="2">Nucleus</location>
    </subcellularLocation>
</comment>
<evidence type="ECO:0000256" key="1">
    <source>
        <dbReference type="ARBA" id="ARBA00001946"/>
    </source>
</evidence>
<dbReference type="CDD" id="cd07903">
    <property type="entry name" value="Adenylation_DNA_ligase_IV"/>
    <property type="match status" value="1"/>
</dbReference>
<evidence type="ECO:0000256" key="15">
    <source>
        <dbReference type="ARBA" id="ARBA00031942"/>
    </source>
</evidence>
<sequence length="1028" mass="118524">MNNDYPKQPINRASMPFRLFVSFLDRLQADKVTPTQRREIIVELVGIWRKKCGNDIFPCFRLLLPDRDITRVFQLKEKRLASELIKILRIDPKSEDGKAMLKWKDGASVGVGNFARRCRENIFKRQGKKEYSNLDLDQINDYLDQLALSSDKKGDAQQKIIEKLLQQMNAHEMYWLIKIIIKSMKIHLSEKTVLSCWHPSAYKLFNITSDLKRVCWQLCDVSVTVSTTEVSPFLCFKPQMAAYGFKDYTDLLERIGVRTFYIEEKIDGERIQLHMKNGEFRFYSRRGHNRTNAYGHSYNSNGSFTPFLKGFVNDNIKSIILDGELVSWNETEGCIEGFGLAKGAMVNLQDLGEIFGVKGVRSFTFSEIHDRDNDDDDEEDEFQPSNYNRPRDEVVDRWKRAVETAMFKANRHGFFLVYDLLYLNGVSLLAYPLRERRRALNAVINPIPRYLEILEQVEGSTIQDIDKRFLEIMEKGGEGLVVKNPEATYGLNVRDNSWIKVKPEYIDTISDSLDLLIIGGYYGNGNRAGKLSSFLCGLRVSNKEEEDEFLDEQSVPKYFSFCKVGTGFTGQEYELIRTLFDGKIFPYDPKNPNLPPCLEMGSQTPDIWIHPKDSIVIEVKGSQVNYTTSYRANMTLRFPRYSLFRHDKNWRNAMTINQVHSIQEDSISNRQKREEELQKAKQKKKTAVVHTKKAKLSVITTKTDPTHFTGPLQSSILQNRSFYILSSQRSPTYMTQEDIGKLVQTNGGKVIKDYQNLQDQLQSDPKSVFIVADLHSVAVTGFISKQPQLSIIRPLYITESLNHKELLPLEPRHLLVSSGQELYYARCHVDRYGDAYYNTTTSISDFQSLLGRLVPSKLELSNNPDEFHNSLKAFQETFQQIFHSDPTPRSLIFANVVMYFDFEETTLAYISQGGMINFDDEDEDYPWMPSKLVCKLDAKTELSKCQNYAQYGGAVITNNMLDPNLTTIICSSKDPYRARALRGEIIEHFGSKQIYFVNTSWITTSWKEQTRLPEEHFPVPNTIDFTSF</sequence>
<keyword evidence="13" id="KW-0539">Nucleus</keyword>
<feature type="region of interest" description="Disordered" evidence="16">
    <location>
        <begin position="369"/>
        <end position="388"/>
    </location>
</feature>
<dbReference type="PANTHER" id="PTHR45997:SF1">
    <property type="entry name" value="DNA LIGASE 4"/>
    <property type="match status" value="1"/>
</dbReference>
<keyword evidence="9" id="KW-0067">ATP-binding</keyword>
<dbReference type="Gene3D" id="1.10.3260.10">
    <property type="entry name" value="DNA ligase, ATP-dependent, N-terminal domain"/>
    <property type="match status" value="1"/>
</dbReference>
<reference evidence="19 20" key="1">
    <citation type="submission" date="2019-09" db="EMBL/GenBank/DDBJ databases">
        <authorList>
            <person name="Brejova B."/>
        </authorList>
    </citation>
    <scope>NUCLEOTIDE SEQUENCE [LARGE SCALE GENOMIC DNA]</scope>
</reference>
<dbReference type="InterPro" id="IPR036599">
    <property type="entry name" value="DNA_ligase_N_sf"/>
</dbReference>
<evidence type="ECO:0000256" key="2">
    <source>
        <dbReference type="ARBA" id="ARBA00004123"/>
    </source>
</evidence>